<keyword evidence="3" id="KW-1133">Transmembrane helix</keyword>
<proteinExistence type="predicted"/>
<dbReference type="SUPFAM" id="SSF117281">
    <property type="entry name" value="Kelch motif"/>
    <property type="match status" value="2"/>
</dbReference>
<dbReference type="STRING" id="137265.SAMN05421684_7270"/>
<keyword evidence="3" id="KW-0472">Membrane</keyword>
<dbReference type="Pfam" id="PF24681">
    <property type="entry name" value="Kelch_KLHDC2_KLHL20_DRC7"/>
    <property type="match status" value="1"/>
</dbReference>
<dbReference type="InterPro" id="IPR015915">
    <property type="entry name" value="Kelch-typ_b-propeller"/>
</dbReference>
<sequence>MNEAESVRALLVTVAERGAGEQIVPPVADLIGRARRSRRRRQTVACAVVLAVAAAVAVPQAVLDRGPAERSVAPSWQGYPATGPGTAIALAAGRWSRLPSAPIPGRSDAATAWTGTEMLVWGGRVADSARADGAAYRPSDQRWTVLPPAPLTARFGMAYTWTGAVLFVWGGGDTTADGAVYDPAARIWRLLPTSPLSPRTDATALWTGREVLVLGGRSEDGRALVDAAAYDPATSRWRSLPALPAPPDHPVDYLVPVVTGDQVYVWAPWAHRVHTSPNTIHTNYAVDLFRFDTRTDTWSTPELTGDAPAGARQPLWTGREIIVPAAFPYRPGSGPIVVNLRGSRLDPADGRWRTMTHGPIDDRNGQYVWTGAAVISFDNAGAGAVWDPGADRWTTIPDAPRAPAESASMVWTGTHLLIWGELGPPESAGLSYGS</sequence>
<accession>A0A1H3UGH2</accession>
<keyword evidence="1" id="KW-0880">Kelch repeat</keyword>
<keyword evidence="2" id="KW-0677">Repeat</keyword>
<keyword evidence="3" id="KW-0812">Transmembrane</keyword>
<evidence type="ECO:0000313" key="5">
    <source>
        <dbReference type="Proteomes" id="UP000199632"/>
    </source>
</evidence>
<name>A0A1H3UGH2_9ACTN</name>
<gene>
    <name evidence="4" type="ORF">SAMN05421684_7270</name>
</gene>
<keyword evidence="5" id="KW-1185">Reference proteome</keyword>
<dbReference type="Proteomes" id="UP000199632">
    <property type="component" value="Unassembled WGS sequence"/>
</dbReference>
<dbReference type="PANTHER" id="PTHR46344">
    <property type="entry name" value="OS02G0202900 PROTEIN"/>
    <property type="match status" value="1"/>
</dbReference>
<dbReference type="PANTHER" id="PTHR46344:SF27">
    <property type="entry name" value="KELCH REPEAT SUPERFAMILY PROTEIN"/>
    <property type="match status" value="1"/>
</dbReference>
<dbReference type="RefSeq" id="WP_090802215.1">
    <property type="nucleotide sequence ID" value="NZ_BOND01000005.1"/>
</dbReference>
<feature type="transmembrane region" description="Helical" evidence="3">
    <location>
        <begin position="43"/>
        <end position="63"/>
    </location>
</feature>
<evidence type="ECO:0000256" key="2">
    <source>
        <dbReference type="ARBA" id="ARBA00022737"/>
    </source>
</evidence>
<dbReference type="OrthoDB" id="3420153at2"/>
<dbReference type="AlphaFoldDB" id="A0A1H3UGH2"/>
<dbReference type="EMBL" id="FNQB01000004">
    <property type="protein sequence ID" value="SDZ61553.1"/>
    <property type="molecule type" value="Genomic_DNA"/>
</dbReference>
<evidence type="ECO:0000313" key="4">
    <source>
        <dbReference type="EMBL" id="SDZ61553.1"/>
    </source>
</evidence>
<reference evidence="5" key="1">
    <citation type="submission" date="2016-10" db="EMBL/GenBank/DDBJ databases">
        <authorList>
            <person name="Varghese N."/>
            <person name="Submissions S."/>
        </authorList>
    </citation>
    <scope>NUCLEOTIDE SEQUENCE [LARGE SCALE GENOMIC DNA]</scope>
    <source>
        <strain evidence="5">DSM 44718</strain>
    </source>
</reference>
<protein>
    <submittedName>
        <fullName evidence="4">Galactose oxidase, central domain</fullName>
    </submittedName>
</protein>
<evidence type="ECO:0000256" key="1">
    <source>
        <dbReference type="ARBA" id="ARBA00022441"/>
    </source>
</evidence>
<organism evidence="4 5">
    <name type="scientific">Asanoa ishikariensis</name>
    <dbReference type="NCBI Taxonomy" id="137265"/>
    <lineage>
        <taxon>Bacteria</taxon>
        <taxon>Bacillati</taxon>
        <taxon>Actinomycetota</taxon>
        <taxon>Actinomycetes</taxon>
        <taxon>Micromonosporales</taxon>
        <taxon>Micromonosporaceae</taxon>
        <taxon>Asanoa</taxon>
    </lineage>
</organism>
<evidence type="ECO:0000256" key="3">
    <source>
        <dbReference type="SAM" id="Phobius"/>
    </source>
</evidence>
<dbReference type="Gene3D" id="2.120.10.80">
    <property type="entry name" value="Kelch-type beta propeller"/>
    <property type="match status" value="1"/>
</dbReference>